<dbReference type="AlphaFoldDB" id="A0A1T4JQC7"/>
<dbReference type="STRING" id="142842.SAMN02745118_00325"/>
<proteinExistence type="predicted"/>
<accession>A0A1T4JQC7</accession>
<dbReference type="PANTHER" id="PTHR30087:SF1">
    <property type="entry name" value="HYPOTHETICAL CYTOSOLIC PROTEIN"/>
    <property type="match status" value="1"/>
</dbReference>
<name>A0A1T4JQC7_9FIRM</name>
<sequence length="154" mass="16774">MLLVSSCLLGFDCKYNGENNENEEALKLFENIQVIPICPESLAQLPIPRPPAEIQEGDGNDVLDGQAKVIDKHGRDLTSDFIEGAYQALQQAKMNGVNLALLKARSPSCGSCQIYSGNFDGKLKEGDGITAALFKRNGIKVYTEEETGQLLNKI</sequence>
<evidence type="ECO:0000313" key="2">
    <source>
        <dbReference type="Proteomes" id="UP000190625"/>
    </source>
</evidence>
<gene>
    <name evidence="1" type="ORF">SAMN02745118_00325</name>
</gene>
<dbReference type="PANTHER" id="PTHR30087">
    <property type="entry name" value="INNER MEMBRANE PROTEIN"/>
    <property type="match status" value="1"/>
</dbReference>
<evidence type="ECO:0000313" key="1">
    <source>
        <dbReference type="EMBL" id="SJZ32442.1"/>
    </source>
</evidence>
<keyword evidence="2" id="KW-1185">Reference proteome</keyword>
<dbReference type="Pfam" id="PF04463">
    <property type="entry name" value="2-thiour_desulf"/>
    <property type="match status" value="1"/>
</dbReference>
<reference evidence="2" key="1">
    <citation type="submission" date="2017-02" db="EMBL/GenBank/DDBJ databases">
        <authorList>
            <person name="Varghese N."/>
            <person name="Submissions S."/>
        </authorList>
    </citation>
    <scope>NUCLEOTIDE SEQUENCE [LARGE SCALE GENOMIC DNA]</scope>
    <source>
        <strain evidence="2">ATCC BAA-73</strain>
    </source>
</reference>
<protein>
    <submittedName>
        <fullName evidence="1">Uncharacterized conserved protein YbbK, DUF523 family</fullName>
    </submittedName>
</protein>
<dbReference type="EMBL" id="FUWM01000004">
    <property type="protein sequence ID" value="SJZ32442.1"/>
    <property type="molecule type" value="Genomic_DNA"/>
</dbReference>
<organism evidence="1 2">
    <name type="scientific">Selenihalanaerobacter shriftii</name>
    <dbReference type="NCBI Taxonomy" id="142842"/>
    <lineage>
        <taxon>Bacteria</taxon>
        <taxon>Bacillati</taxon>
        <taxon>Bacillota</taxon>
        <taxon>Clostridia</taxon>
        <taxon>Halanaerobiales</taxon>
        <taxon>Halobacteroidaceae</taxon>
        <taxon>Selenihalanaerobacter</taxon>
    </lineage>
</organism>
<dbReference type="Proteomes" id="UP000190625">
    <property type="component" value="Unassembled WGS sequence"/>
</dbReference>
<dbReference type="InterPro" id="IPR007553">
    <property type="entry name" value="2-thiour_desulf"/>
</dbReference>
<dbReference type="OrthoDB" id="9797779at2"/>
<dbReference type="RefSeq" id="WP_078808852.1">
    <property type="nucleotide sequence ID" value="NZ_FUWM01000004.1"/>
</dbReference>